<dbReference type="InterPro" id="IPR007981">
    <property type="entry name" value="Peptidase_A5"/>
</dbReference>
<evidence type="ECO:0000256" key="1">
    <source>
        <dbReference type="SAM" id="Phobius"/>
    </source>
</evidence>
<keyword evidence="1" id="KW-1133">Transmembrane helix</keyword>
<evidence type="ECO:0000313" key="2">
    <source>
        <dbReference type="EMBL" id="AWR96108.1"/>
    </source>
</evidence>
<evidence type="ECO:0000313" key="3">
    <source>
        <dbReference type="Proteomes" id="UP000248410"/>
    </source>
</evidence>
<sequence length="1009" mass="111426">MISLIMRVINNLILLLIIILSIIPIGMISNSYAANTLNEAITHSTTNNQSSHKITPNQPKLIHLSSNSNVSPLKIGDEINPYAFYDSEPAPMGIADYGVSPNGPFIRESNAWLGIVCINGLSAESTLDTPCVSYQLNIVLNYQYNGYTYALWVQDVAYYDTANNEVYFEDAIFNLSSFNANVTGLIGNGQIYNNQVYLYEIGPFSVSLPATIQFLVNVSTNYLGQPVIYMWYNDGYGWVNYDIITVANVFDASNVYFLVDGYSYTPAGLFYDAELVMGGPGDGSCAYIYYSNVYFRLYYWNGHNYQEVRNAYDFGSNTAETVNNVNVQTYYYTSYGIYLAGLSAGVGSLYELWDQDSTTQLTIYANTQSGYVYVYNDSFPYSTAILGENLVPLSEIPFTGGEATLTLNPMNYAILVYNQNGQLVGEANINAYAGESESTDTTQFSVSVNNPTITVGVHSTSTVNINVNAYGNVTVNVISPPGISYSLSQTQFYVYGSGSDTLTITGINTGTYILTVNVTLFPGFYSTKTITVNVILPTVPFTLSYNVIGQSLSQTPEVTFEFPNGSITTIAFTSGFTVNVPKGTTYTVEQIIGSSSNIRWATPNQVSGTINGQTTITITYYEQYLVTFNYQVTNGQWSYTPPTVTYNYFGTSTTQSAPTTVWVDYNSPYQFSQMITNNNERIVAINYQGTVTSPTTITASYYIQYYVTVNSPIPVYALINNMNASLVSNWYNGSATIEIENITYYPSQGTRDVITTISPSVSFTLTSPTTITINTVTQYYLNVSSPMPIYAIINGKNETLTSNWYNAGTKIEVENISYYPSLHERYVMKSISPSTQFTLNSPTSIKVNAIKQYFVTVNSIIPVKAYINGSLTYLNSSWINEYTTIGILNYTYYVNSLERYVIINISPQSFSVKSPITVNISTVKQYLVTINNVSTWYNEGSKVLLSASVPIYDIGEFVGTYNVSPGTYVTVNSPIVEKLVESPNYIFYGGISGAAGAIAAITIILMRKK</sequence>
<keyword evidence="1" id="KW-0812">Transmembrane</keyword>
<gene>
    <name evidence="2" type="ORF">DFR86_00110</name>
</gene>
<keyword evidence="3" id="KW-1185">Reference proteome</keyword>
<dbReference type="Proteomes" id="UP000248410">
    <property type="component" value="Chromosome"/>
</dbReference>
<dbReference type="AlphaFoldDB" id="A0A2U9IJ73"/>
<feature type="transmembrane region" description="Helical" evidence="1">
    <location>
        <begin position="985"/>
        <end position="1006"/>
    </location>
</feature>
<reference evidence="2 3" key="1">
    <citation type="submission" date="2018-05" db="EMBL/GenBank/DDBJ databases">
        <title>Complete Genome Sequences of Extremely Thermoacidophilic, Metal-Mobilizing Type-Strain Members of the Archaeal Family Sulfolobaceae: Acidianus brierleyi DSM-1651T, Acidianus sulfidivorans DSM-18786T, Metallosphaera hakonensis DSM-7519T, and Metallosphaera prunae DSM-10039T.</title>
        <authorList>
            <person name="Counts J.A."/>
            <person name="Kelly R.M."/>
        </authorList>
    </citation>
    <scope>NUCLEOTIDE SEQUENCE [LARGE SCALE GENOMIC DNA]</scope>
    <source>
        <strain evidence="2 3">JP7</strain>
    </source>
</reference>
<evidence type="ECO:0008006" key="4">
    <source>
        <dbReference type="Google" id="ProtNLM"/>
    </source>
</evidence>
<organism evidence="2 3">
    <name type="scientific">Acidianus sulfidivorans JP7</name>
    <dbReference type="NCBI Taxonomy" id="619593"/>
    <lineage>
        <taxon>Archaea</taxon>
        <taxon>Thermoproteota</taxon>
        <taxon>Thermoprotei</taxon>
        <taxon>Sulfolobales</taxon>
        <taxon>Sulfolobaceae</taxon>
        <taxon>Acidianus</taxon>
    </lineage>
</organism>
<accession>A0A2U9IJ73</accession>
<protein>
    <recommendedName>
        <fullName evidence="4">Thermopsin</fullName>
    </recommendedName>
</protein>
<keyword evidence="1" id="KW-0472">Membrane</keyword>
<dbReference type="Pfam" id="PF05317">
    <property type="entry name" value="Thermopsin"/>
    <property type="match status" value="1"/>
</dbReference>
<name>A0A2U9IJ73_9CREN</name>
<dbReference type="KEGG" id="asul:DFR86_00110"/>
<dbReference type="EMBL" id="CP029288">
    <property type="protein sequence ID" value="AWR96108.1"/>
    <property type="molecule type" value="Genomic_DNA"/>
</dbReference>
<proteinExistence type="predicted"/>